<dbReference type="AlphaFoldDB" id="A0A2T8FB55"/>
<dbReference type="RefSeq" id="WP_116572389.1">
    <property type="nucleotide sequence ID" value="NZ_QDGZ01000004.1"/>
</dbReference>
<keyword evidence="3" id="KW-1185">Reference proteome</keyword>
<evidence type="ECO:0000313" key="2">
    <source>
        <dbReference type="EMBL" id="PVG82958.1"/>
    </source>
</evidence>
<dbReference type="EMBL" id="QDGZ01000004">
    <property type="protein sequence ID" value="PVG82958.1"/>
    <property type="molecule type" value="Genomic_DNA"/>
</dbReference>
<name>A0A2T8FB55_9ACTN</name>
<comment type="caution">
    <text evidence="2">The sequence shown here is derived from an EMBL/GenBank/DDBJ whole genome shotgun (WGS) entry which is preliminary data.</text>
</comment>
<keyword evidence="1" id="KW-0732">Signal</keyword>
<protein>
    <submittedName>
        <fullName evidence="2">Uncharacterized protein</fullName>
    </submittedName>
</protein>
<evidence type="ECO:0000313" key="3">
    <source>
        <dbReference type="Proteomes" id="UP000246018"/>
    </source>
</evidence>
<accession>A0A2T8FB55</accession>
<reference evidence="2 3" key="1">
    <citation type="submission" date="2018-04" db="EMBL/GenBank/DDBJ databases">
        <title>Genome of Nocardioides gansuensis WSJ-1.</title>
        <authorList>
            <person name="Wu S."/>
            <person name="Wang G."/>
        </authorList>
    </citation>
    <scope>NUCLEOTIDE SEQUENCE [LARGE SCALE GENOMIC DNA]</scope>
    <source>
        <strain evidence="2 3">WSJ-1</strain>
    </source>
</reference>
<organism evidence="2 3">
    <name type="scientific">Nocardioides gansuensis</name>
    <dbReference type="NCBI Taxonomy" id="2138300"/>
    <lineage>
        <taxon>Bacteria</taxon>
        <taxon>Bacillati</taxon>
        <taxon>Actinomycetota</taxon>
        <taxon>Actinomycetes</taxon>
        <taxon>Propionibacteriales</taxon>
        <taxon>Nocardioidaceae</taxon>
        <taxon>Nocardioides</taxon>
    </lineage>
</organism>
<dbReference type="PROSITE" id="PS51257">
    <property type="entry name" value="PROKAR_LIPOPROTEIN"/>
    <property type="match status" value="1"/>
</dbReference>
<sequence>MAITRTPLGLLVALALAGCGTAGFPIGQQAAEDPPVFHVQTEKGTVLQVDAWTYCDEGFCADGAPSDHPPKVGSPDVLTFEFDHAGWDFDSVTFREHGTRGTEGYTCAREVQVEAEKTGERTFRIHPAGPAGDWDVDIFGRGPAGDAVTTVHWKTPVEGTYPEQATGQAAVLADHDGELDSYGVELGLSDLDRHYPGATAQITVTSAEGGSVTIPVKGDNRRCYSEGSLGFRASDERGREAIGLGSAPFTYAAAVMLAGKTYVGTGVWPDDTNDEIRPAIPLTDWQPALPAYDGTPG</sequence>
<proteinExistence type="predicted"/>
<gene>
    <name evidence="2" type="ORF">DDE18_11500</name>
</gene>
<feature type="chain" id="PRO_5039573834" evidence="1">
    <location>
        <begin position="18"/>
        <end position="297"/>
    </location>
</feature>
<evidence type="ECO:0000256" key="1">
    <source>
        <dbReference type="SAM" id="SignalP"/>
    </source>
</evidence>
<feature type="signal peptide" evidence="1">
    <location>
        <begin position="1"/>
        <end position="17"/>
    </location>
</feature>
<dbReference type="Proteomes" id="UP000246018">
    <property type="component" value="Unassembled WGS sequence"/>
</dbReference>
<dbReference type="OrthoDB" id="3790995at2"/>